<evidence type="ECO:0000256" key="7">
    <source>
        <dbReference type="ARBA" id="ARBA00022786"/>
    </source>
</evidence>
<dbReference type="InterPro" id="IPR044600">
    <property type="entry name" value="ATL1/ATL16-like"/>
</dbReference>
<evidence type="ECO:0000256" key="4">
    <source>
        <dbReference type="ARBA" id="ARBA00022679"/>
    </source>
</evidence>
<keyword evidence="6 9" id="KW-0863">Zinc-finger</keyword>
<keyword evidence="5" id="KW-0479">Metal-binding</keyword>
<reference evidence="11" key="2">
    <citation type="submission" date="2023-06" db="EMBL/GenBank/DDBJ databases">
        <authorList>
            <person name="Ma L."/>
            <person name="Liu K.-W."/>
            <person name="Li Z."/>
            <person name="Hsiao Y.-Y."/>
            <person name="Qi Y."/>
            <person name="Fu T."/>
            <person name="Tang G."/>
            <person name="Zhang D."/>
            <person name="Sun W.-H."/>
            <person name="Liu D.-K."/>
            <person name="Li Y."/>
            <person name="Chen G.-Z."/>
            <person name="Liu X.-D."/>
            <person name="Liao X.-Y."/>
            <person name="Jiang Y.-T."/>
            <person name="Yu X."/>
            <person name="Hao Y."/>
            <person name="Huang J."/>
            <person name="Zhao X.-W."/>
            <person name="Ke S."/>
            <person name="Chen Y.-Y."/>
            <person name="Wu W.-L."/>
            <person name="Hsu J.-L."/>
            <person name="Lin Y.-F."/>
            <person name="Huang M.-D."/>
            <person name="Li C.-Y."/>
            <person name="Huang L."/>
            <person name="Wang Z.-W."/>
            <person name="Zhao X."/>
            <person name="Zhong W.-Y."/>
            <person name="Peng D.-H."/>
            <person name="Ahmad S."/>
            <person name="Lan S."/>
            <person name="Zhang J.-S."/>
            <person name="Tsai W.-C."/>
            <person name="Van De Peer Y."/>
            <person name="Liu Z.-J."/>
        </authorList>
    </citation>
    <scope>NUCLEOTIDE SEQUENCE</scope>
    <source>
        <strain evidence="11">CP</strain>
        <tissue evidence="11">Leaves</tissue>
    </source>
</reference>
<keyword evidence="4" id="KW-0808">Transferase</keyword>
<sequence>MGVMPWLNRKIVDPLKLILRSLVIPFLRFGEALTGGSHFPLTSDALKKVLTGQASREVLLSVFHAPSESGLKKEHREMLPVVVFKESFSIREAQDGKKLIQLGDWCAVCLGDYQAEERLQQIPACGHTFHIECIDSWLSENTTCPLCRVSLLPPRNPSWI</sequence>
<dbReference type="Gene3D" id="3.30.40.10">
    <property type="entry name" value="Zinc/RING finger domain, C3HC4 (zinc finger)"/>
    <property type="match status" value="1"/>
</dbReference>
<evidence type="ECO:0000313" key="11">
    <source>
        <dbReference type="EMBL" id="KAK1310084.1"/>
    </source>
</evidence>
<keyword evidence="12" id="KW-1185">Reference proteome</keyword>
<evidence type="ECO:0000313" key="12">
    <source>
        <dbReference type="Proteomes" id="UP001180020"/>
    </source>
</evidence>
<dbReference type="PANTHER" id="PTHR46913">
    <property type="entry name" value="RING-H2 FINGER PROTEIN ATL16"/>
    <property type="match status" value="1"/>
</dbReference>
<protein>
    <recommendedName>
        <fullName evidence="3">RING-type E3 ubiquitin transferase</fullName>
        <ecNumber evidence="3">2.3.2.27</ecNumber>
    </recommendedName>
</protein>
<comment type="catalytic activity">
    <reaction evidence="1">
        <text>S-ubiquitinyl-[E2 ubiquitin-conjugating enzyme]-L-cysteine + [acceptor protein]-L-lysine = [E2 ubiquitin-conjugating enzyme]-L-cysteine + N(6)-ubiquitinyl-[acceptor protein]-L-lysine.</text>
        <dbReference type="EC" id="2.3.2.27"/>
    </reaction>
</comment>
<dbReference type="SMART" id="SM00184">
    <property type="entry name" value="RING"/>
    <property type="match status" value="1"/>
</dbReference>
<dbReference type="PANTHER" id="PTHR46913:SF23">
    <property type="entry name" value="E3 UBIQUITIN-PROTEIN LIGASE RHA4A-RELATED"/>
    <property type="match status" value="1"/>
</dbReference>
<comment type="caution">
    <text evidence="11">The sequence shown here is derived from an EMBL/GenBank/DDBJ whole genome shotgun (WGS) entry which is preliminary data.</text>
</comment>
<evidence type="ECO:0000256" key="5">
    <source>
        <dbReference type="ARBA" id="ARBA00022723"/>
    </source>
</evidence>
<dbReference type="InterPro" id="IPR013083">
    <property type="entry name" value="Znf_RING/FYVE/PHD"/>
</dbReference>
<dbReference type="CDD" id="cd16461">
    <property type="entry name" value="RING-H2_EL5-like"/>
    <property type="match status" value="1"/>
</dbReference>
<dbReference type="GO" id="GO:0008270">
    <property type="term" value="F:zinc ion binding"/>
    <property type="evidence" value="ECO:0007669"/>
    <property type="project" value="UniProtKB-KW"/>
</dbReference>
<dbReference type="SUPFAM" id="SSF57850">
    <property type="entry name" value="RING/U-box"/>
    <property type="match status" value="1"/>
</dbReference>
<reference evidence="11" key="1">
    <citation type="journal article" date="2023" name="Nat. Commun.">
        <title>Diploid and tetraploid genomes of Acorus and the evolution of monocots.</title>
        <authorList>
            <person name="Ma L."/>
            <person name="Liu K.W."/>
            <person name="Li Z."/>
            <person name="Hsiao Y.Y."/>
            <person name="Qi Y."/>
            <person name="Fu T."/>
            <person name="Tang G.D."/>
            <person name="Zhang D."/>
            <person name="Sun W.H."/>
            <person name="Liu D.K."/>
            <person name="Li Y."/>
            <person name="Chen G.Z."/>
            <person name="Liu X.D."/>
            <person name="Liao X.Y."/>
            <person name="Jiang Y.T."/>
            <person name="Yu X."/>
            <person name="Hao Y."/>
            <person name="Huang J."/>
            <person name="Zhao X.W."/>
            <person name="Ke S."/>
            <person name="Chen Y.Y."/>
            <person name="Wu W.L."/>
            <person name="Hsu J.L."/>
            <person name="Lin Y.F."/>
            <person name="Huang M.D."/>
            <person name="Li C.Y."/>
            <person name="Huang L."/>
            <person name="Wang Z.W."/>
            <person name="Zhao X."/>
            <person name="Zhong W.Y."/>
            <person name="Peng D.H."/>
            <person name="Ahmad S."/>
            <person name="Lan S."/>
            <person name="Zhang J.S."/>
            <person name="Tsai W.C."/>
            <person name="Van de Peer Y."/>
            <person name="Liu Z.J."/>
        </authorList>
    </citation>
    <scope>NUCLEOTIDE SEQUENCE</scope>
    <source>
        <strain evidence="11">CP</strain>
    </source>
</reference>
<gene>
    <name evidence="11" type="primary">ATL7</name>
    <name evidence="11" type="ORF">QJS10_CPA08g01212</name>
</gene>
<comment type="pathway">
    <text evidence="2">Protein modification; protein ubiquitination.</text>
</comment>
<dbReference type="PROSITE" id="PS50089">
    <property type="entry name" value="ZF_RING_2"/>
    <property type="match status" value="1"/>
</dbReference>
<evidence type="ECO:0000259" key="10">
    <source>
        <dbReference type="PROSITE" id="PS50089"/>
    </source>
</evidence>
<organism evidence="11 12">
    <name type="scientific">Acorus calamus</name>
    <name type="common">Sweet flag</name>
    <dbReference type="NCBI Taxonomy" id="4465"/>
    <lineage>
        <taxon>Eukaryota</taxon>
        <taxon>Viridiplantae</taxon>
        <taxon>Streptophyta</taxon>
        <taxon>Embryophyta</taxon>
        <taxon>Tracheophyta</taxon>
        <taxon>Spermatophyta</taxon>
        <taxon>Magnoliopsida</taxon>
        <taxon>Liliopsida</taxon>
        <taxon>Acoraceae</taxon>
        <taxon>Acorus</taxon>
    </lineage>
</organism>
<name>A0AAV9E9R4_ACOCL</name>
<evidence type="ECO:0000256" key="8">
    <source>
        <dbReference type="ARBA" id="ARBA00022833"/>
    </source>
</evidence>
<dbReference type="GO" id="GO:0016567">
    <property type="term" value="P:protein ubiquitination"/>
    <property type="evidence" value="ECO:0007669"/>
    <property type="project" value="InterPro"/>
</dbReference>
<evidence type="ECO:0000256" key="2">
    <source>
        <dbReference type="ARBA" id="ARBA00004906"/>
    </source>
</evidence>
<dbReference type="Pfam" id="PF13639">
    <property type="entry name" value="zf-RING_2"/>
    <property type="match status" value="1"/>
</dbReference>
<accession>A0AAV9E9R4</accession>
<keyword evidence="8" id="KW-0862">Zinc</keyword>
<feature type="domain" description="RING-type" evidence="10">
    <location>
        <begin position="106"/>
        <end position="148"/>
    </location>
</feature>
<evidence type="ECO:0000256" key="6">
    <source>
        <dbReference type="ARBA" id="ARBA00022771"/>
    </source>
</evidence>
<evidence type="ECO:0000256" key="9">
    <source>
        <dbReference type="PROSITE-ProRule" id="PRU00175"/>
    </source>
</evidence>
<evidence type="ECO:0000256" key="1">
    <source>
        <dbReference type="ARBA" id="ARBA00000900"/>
    </source>
</evidence>
<dbReference type="InterPro" id="IPR001841">
    <property type="entry name" value="Znf_RING"/>
</dbReference>
<dbReference type="EMBL" id="JAUJYO010000008">
    <property type="protein sequence ID" value="KAK1310084.1"/>
    <property type="molecule type" value="Genomic_DNA"/>
</dbReference>
<keyword evidence="7" id="KW-0833">Ubl conjugation pathway</keyword>
<dbReference type="AlphaFoldDB" id="A0AAV9E9R4"/>
<dbReference type="GO" id="GO:0061630">
    <property type="term" value="F:ubiquitin protein ligase activity"/>
    <property type="evidence" value="ECO:0007669"/>
    <property type="project" value="UniProtKB-EC"/>
</dbReference>
<dbReference type="EC" id="2.3.2.27" evidence="3"/>
<evidence type="ECO:0000256" key="3">
    <source>
        <dbReference type="ARBA" id="ARBA00012483"/>
    </source>
</evidence>
<dbReference type="Proteomes" id="UP001180020">
    <property type="component" value="Unassembled WGS sequence"/>
</dbReference>
<proteinExistence type="predicted"/>